<dbReference type="Gene3D" id="1.50.10.10">
    <property type="match status" value="1"/>
</dbReference>
<dbReference type="GO" id="GO:0000272">
    <property type="term" value="P:polysaccharide catabolic process"/>
    <property type="evidence" value="ECO:0007669"/>
    <property type="project" value="UniProtKB-KW"/>
</dbReference>
<dbReference type="EC" id="3.2.1.-" evidence="6"/>
<name>A0AA41XFW5_9MICO</name>
<evidence type="ECO:0000313" key="9">
    <source>
        <dbReference type="Proteomes" id="UP001165587"/>
    </source>
</evidence>
<protein>
    <recommendedName>
        <fullName evidence="6">Glucanase</fullName>
        <ecNumber evidence="6">3.2.1.-</ecNumber>
    </recommendedName>
</protein>
<gene>
    <name evidence="8" type="ORF">N1028_03455</name>
</gene>
<organism evidence="8 9">
    <name type="scientific">Herbiconiux oxytropis</name>
    <dbReference type="NCBI Taxonomy" id="2970915"/>
    <lineage>
        <taxon>Bacteria</taxon>
        <taxon>Bacillati</taxon>
        <taxon>Actinomycetota</taxon>
        <taxon>Actinomycetes</taxon>
        <taxon>Micrococcales</taxon>
        <taxon>Microbacteriaceae</taxon>
        <taxon>Herbiconiux</taxon>
    </lineage>
</organism>
<evidence type="ECO:0000256" key="3">
    <source>
        <dbReference type="ARBA" id="ARBA00022801"/>
    </source>
</evidence>
<dbReference type="InterPro" id="IPR012341">
    <property type="entry name" value="6hp_glycosidase-like_sf"/>
</dbReference>
<evidence type="ECO:0000256" key="5">
    <source>
        <dbReference type="PROSITE-ProRule" id="PRU10058"/>
    </source>
</evidence>
<keyword evidence="2 7" id="KW-0732">Signal</keyword>
<dbReference type="PRINTS" id="PR00735">
    <property type="entry name" value="GLHYDRLASE8"/>
</dbReference>
<accession>A0AA41XFW5</accession>
<keyword evidence="3 6" id="KW-0378">Hydrolase</keyword>
<dbReference type="SUPFAM" id="SSF48208">
    <property type="entry name" value="Six-hairpin glycosidases"/>
    <property type="match status" value="1"/>
</dbReference>
<evidence type="ECO:0000256" key="7">
    <source>
        <dbReference type="SAM" id="SignalP"/>
    </source>
</evidence>
<evidence type="ECO:0000313" key="8">
    <source>
        <dbReference type="EMBL" id="MCS5724945.1"/>
    </source>
</evidence>
<dbReference type="AlphaFoldDB" id="A0AA41XFW5"/>
<sequence>MHRSHSATAAALTILGLVALAGPVPAYAAGPSRPFGSHPVAYVGSAHAPGGASAADDLTAAMYREWKADYLRSGCGAGRYYVDASSSTDSLVVSEGQGYGMVITALMAGEDPDARSIFDGLLAYVADHPSDGDPRLMSWHQDAGCASIPGDSGSATDGDLDIAFALLLADTQWGSASGVDYRAEALEVIAGIKQSEINPTTFLPKLGDWIDPADSARWFAVRSSDLMTDHFLAFQNATGDPFWSNVRAKTNALIGSMQARYAPATGLLPDFIVRTDTTARPAPAGFHETDRDGMFAWNACRDPWRLAASALASRDADAGAAVSRITRWVRTATSSDPSAIRAGYRLNGRELESWSDSAFTGPMAAAAMVNAADQVWLDAAWAELTGAPSGGYFADSIRLQAMLLVSNNYWIP</sequence>
<dbReference type="InterPro" id="IPR008928">
    <property type="entry name" value="6-hairpin_glycosidase_sf"/>
</dbReference>
<dbReference type="EMBL" id="JANLCK010000002">
    <property type="protein sequence ID" value="MCS5724945.1"/>
    <property type="molecule type" value="Genomic_DNA"/>
</dbReference>
<proteinExistence type="inferred from homology"/>
<comment type="caution">
    <text evidence="8">The sequence shown here is derived from an EMBL/GenBank/DDBJ whole genome shotgun (WGS) entry which is preliminary data.</text>
</comment>
<feature type="signal peptide" evidence="7">
    <location>
        <begin position="1"/>
        <end position="28"/>
    </location>
</feature>
<dbReference type="PROSITE" id="PS00812">
    <property type="entry name" value="GLYCOSYL_HYDROL_F8"/>
    <property type="match status" value="1"/>
</dbReference>
<dbReference type="GO" id="GO:0004553">
    <property type="term" value="F:hydrolase activity, hydrolyzing O-glycosyl compounds"/>
    <property type="evidence" value="ECO:0007669"/>
    <property type="project" value="InterPro"/>
</dbReference>
<comment type="similarity">
    <text evidence="1 6">Belongs to the glycosyl hydrolase 8 (cellulase D) family.</text>
</comment>
<dbReference type="Pfam" id="PF01270">
    <property type="entry name" value="Glyco_hydro_8"/>
    <property type="match status" value="1"/>
</dbReference>
<keyword evidence="6" id="KW-0119">Carbohydrate metabolism</keyword>
<evidence type="ECO:0000256" key="2">
    <source>
        <dbReference type="ARBA" id="ARBA00022729"/>
    </source>
</evidence>
<dbReference type="Proteomes" id="UP001165587">
    <property type="component" value="Unassembled WGS sequence"/>
</dbReference>
<feature type="chain" id="PRO_5041279350" description="Glucanase" evidence="7">
    <location>
        <begin position="29"/>
        <end position="412"/>
    </location>
</feature>
<dbReference type="RefSeq" id="WP_259525422.1">
    <property type="nucleotide sequence ID" value="NZ_JANLCK010000002.1"/>
</dbReference>
<evidence type="ECO:0000256" key="1">
    <source>
        <dbReference type="ARBA" id="ARBA00009209"/>
    </source>
</evidence>
<dbReference type="InterPro" id="IPR019834">
    <property type="entry name" value="Glyco_hydro_8_CS"/>
</dbReference>
<evidence type="ECO:0000256" key="4">
    <source>
        <dbReference type="ARBA" id="ARBA00023295"/>
    </source>
</evidence>
<keyword evidence="6" id="KW-0624">Polysaccharide degradation</keyword>
<keyword evidence="4 6" id="KW-0326">Glycosidase</keyword>
<keyword evidence="9" id="KW-1185">Reference proteome</keyword>
<evidence type="ECO:0000256" key="6">
    <source>
        <dbReference type="RuleBase" id="RU361167"/>
    </source>
</evidence>
<reference evidence="8" key="1">
    <citation type="submission" date="2022-08" db="EMBL/GenBank/DDBJ databases">
        <authorList>
            <person name="Deng Y."/>
            <person name="Han X.-F."/>
            <person name="Zhang Y.-Q."/>
        </authorList>
    </citation>
    <scope>NUCLEOTIDE SEQUENCE</scope>
    <source>
        <strain evidence="8">CPCC 203407</strain>
    </source>
</reference>
<feature type="active site" description="Nucleophile" evidence="5">
    <location>
        <position position="157"/>
    </location>
</feature>
<dbReference type="InterPro" id="IPR002037">
    <property type="entry name" value="Glyco_hydro_8"/>
</dbReference>